<accession>A0A9N9DHX1</accession>
<dbReference type="InterPro" id="IPR000812">
    <property type="entry name" value="TFIIB"/>
</dbReference>
<dbReference type="PRINTS" id="PR00685">
    <property type="entry name" value="TIFACTORIIB"/>
</dbReference>
<dbReference type="Gene3D" id="1.10.472.10">
    <property type="entry name" value="Cyclin-like"/>
    <property type="match status" value="1"/>
</dbReference>
<evidence type="ECO:0000313" key="13">
    <source>
        <dbReference type="Proteomes" id="UP000789375"/>
    </source>
</evidence>
<keyword evidence="5" id="KW-0804">Transcription</keyword>
<keyword evidence="9" id="KW-0863">Zinc-finger</keyword>
<evidence type="ECO:0000256" key="8">
    <source>
        <dbReference type="ARBA" id="ARBA00066213"/>
    </source>
</evidence>
<dbReference type="GO" id="GO:0017025">
    <property type="term" value="F:TBP-class protein binding"/>
    <property type="evidence" value="ECO:0007669"/>
    <property type="project" value="InterPro"/>
</dbReference>
<keyword evidence="9" id="KW-0862">Zinc</keyword>
<dbReference type="GO" id="GO:0097550">
    <property type="term" value="C:transcription preinitiation complex"/>
    <property type="evidence" value="ECO:0007669"/>
    <property type="project" value="TreeGrafter"/>
</dbReference>
<feature type="domain" description="TFIIB-type" evidence="11">
    <location>
        <begin position="29"/>
        <end position="62"/>
    </location>
</feature>
<dbReference type="GO" id="GO:0051123">
    <property type="term" value="P:RNA polymerase II preinitiation complex assembly"/>
    <property type="evidence" value="ECO:0007669"/>
    <property type="project" value="UniProtKB-ARBA"/>
</dbReference>
<dbReference type="GO" id="GO:0016251">
    <property type="term" value="F:RNA polymerase II general transcription initiation factor activity"/>
    <property type="evidence" value="ECO:0007669"/>
    <property type="project" value="TreeGrafter"/>
</dbReference>
<evidence type="ECO:0000256" key="2">
    <source>
        <dbReference type="ARBA" id="ARBA00013932"/>
    </source>
</evidence>
<dbReference type="PANTHER" id="PTHR11618:SF13">
    <property type="entry name" value="TRANSCRIPTION INITIATION FACTOR IIB"/>
    <property type="match status" value="1"/>
</dbReference>
<keyword evidence="4" id="KW-0805">Transcription regulation</keyword>
<dbReference type="FunFam" id="2.20.25.10:FF:000036">
    <property type="entry name" value="Transcription initiation factor IIB"/>
    <property type="match status" value="1"/>
</dbReference>
<dbReference type="SUPFAM" id="SSF47954">
    <property type="entry name" value="Cyclin-like"/>
    <property type="match status" value="2"/>
</dbReference>
<dbReference type="InterPro" id="IPR013150">
    <property type="entry name" value="TFIIB_cyclin"/>
</dbReference>
<dbReference type="EMBL" id="CAJVPP010003866">
    <property type="protein sequence ID" value="CAG8638990.1"/>
    <property type="molecule type" value="Genomic_DNA"/>
</dbReference>
<evidence type="ECO:0000256" key="6">
    <source>
        <dbReference type="ARBA" id="ARBA00031706"/>
    </source>
</evidence>
<dbReference type="GO" id="GO:0008270">
    <property type="term" value="F:zinc ion binding"/>
    <property type="evidence" value="ECO:0007669"/>
    <property type="project" value="UniProtKB-KW"/>
</dbReference>
<evidence type="ECO:0000256" key="9">
    <source>
        <dbReference type="PROSITE-ProRule" id="PRU00469"/>
    </source>
</evidence>
<evidence type="ECO:0000259" key="11">
    <source>
        <dbReference type="PROSITE" id="PS51134"/>
    </source>
</evidence>
<evidence type="ECO:0000256" key="1">
    <source>
        <dbReference type="ARBA" id="ARBA00010857"/>
    </source>
</evidence>
<dbReference type="FunFam" id="1.10.472.170:FF:000001">
    <property type="entry name" value="Transcription initiation factor IIB"/>
    <property type="match status" value="1"/>
</dbReference>
<dbReference type="Pfam" id="PF08271">
    <property type="entry name" value="Zn_Ribbon_TF"/>
    <property type="match status" value="1"/>
</dbReference>
<dbReference type="Proteomes" id="UP000789375">
    <property type="component" value="Unassembled WGS sequence"/>
</dbReference>
<comment type="similarity">
    <text evidence="1">Belongs to the TFIIB family.</text>
</comment>
<sequence>MMFRTPFPNKKPLVNDNSTSKVFLPDLNVRLICPECRNSQANLIEEYSSGDIVCGDCGLVLADRIIDTRPEWRTFSGDDNGSDPSRVGAAADPLLKDSALNTNISPKGRIGLTRAHIKATTSEFDMTLKHAFSEIEALCGSMNLTKEISDTTKQLYKRSIEERLFRGKNKLAIFSACIFIACRVKKVARSFREICFSSQVSIREIARCYKILHQNLVLNVGQMTSEDLMIRFSQSLNLPRDLQITATRLSKRTDDLGLLTGRNQNTIAAVCIHYASEISHGGIPIDDIAKVSGMAIGSIKSVYRLLHAKRESFQNIIDNRERVMSPFAQSDSTTKFSSRKWGNENKYGMVTDWIVNPARESKSRKLGQTEIRGPYYSPMGKAQGIRDQKG</sequence>
<evidence type="ECO:0000256" key="4">
    <source>
        <dbReference type="ARBA" id="ARBA00023015"/>
    </source>
</evidence>
<keyword evidence="9" id="KW-0479">Metal-binding</keyword>
<evidence type="ECO:0000256" key="7">
    <source>
        <dbReference type="ARBA" id="ARBA00056616"/>
    </source>
</evidence>
<comment type="caution">
    <text evidence="12">The sequence shown here is derived from an EMBL/GenBank/DDBJ whole genome shotgun (WGS) entry which is preliminary data.</text>
</comment>
<evidence type="ECO:0000256" key="10">
    <source>
        <dbReference type="SAM" id="MobiDB-lite"/>
    </source>
</evidence>
<keyword evidence="13" id="KW-1185">Reference proteome</keyword>
<comment type="subunit">
    <text evidence="8">Associates with TFIID-IIA (DA complex) to form TFIID-IIA-IIB (DAB-complex) which is then recognized by polymerase II.</text>
</comment>
<feature type="region of interest" description="Disordered" evidence="10">
    <location>
        <begin position="361"/>
        <end position="390"/>
    </location>
</feature>
<evidence type="ECO:0000256" key="5">
    <source>
        <dbReference type="ARBA" id="ARBA00023163"/>
    </source>
</evidence>
<evidence type="ECO:0000313" key="12">
    <source>
        <dbReference type="EMBL" id="CAG8638990.1"/>
    </source>
</evidence>
<dbReference type="AlphaFoldDB" id="A0A9N9DHX1"/>
<evidence type="ECO:0000256" key="3">
    <source>
        <dbReference type="ARBA" id="ARBA00022737"/>
    </source>
</evidence>
<dbReference type="InterPro" id="IPR013763">
    <property type="entry name" value="Cyclin-like_dom"/>
</dbReference>
<dbReference type="Gene3D" id="1.10.472.170">
    <property type="match status" value="1"/>
</dbReference>
<comment type="function">
    <text evidence="7">General factor that plays a major role in the activation of eukaryotic genes transcribed by RNA polymerase II.</text>
</comment>
<protein>
    <recommendedName>
        <fullName evidence="2">Transcription initiation factor IIB</fullName>
    </recommendedName>
    <alternativeName>
        <fullName evidence="6">General transcription factor TFIIB</fullName>
    </alternativeName>
</protein>
<organism evidence="12 13">
    <name type="scientific">Funneliformis mosseae</name>
    <name type="common">Endomycorrhizal fungus</name>
    <name type="synonym">Glomus mosseae</name>
    <dbReference type="NCBI Taxonomy" id="27381"/>
    <lineage>
        <taxon>Eukaryota</taxon>
        <taxon>Fungi</taxon>
        <taxon>Fungi incertae sedis</taxon>
        <taxon>Mucoromycota</taxon>
        <taxon>Glomeromycotina</taxon>
        <taxon>Glomeromycetes</taxon>
        <taxon>Glomerales</taxon>
        <taxon>Glomeraceae</taxon>
        <taxon>Funneliformis</taxon>
    </lineage>
</organism>
<dbReference type="PANTHER" id="PTHR11618">
    <property type="entry name" value="TRANSCRIPTION INITIATION FACTOR IIB-RELATED"/>
    <property type="match status" value="1"/>
</dbReference>
<dbReference type="SUPFAM" id="SSF57783">
    <property type="entry name" value="Zinc beta-ribbon"/>
    <property type="match status" value="1"/>
</dbReference>
<dbReference type="PROSITE" id="PS51134">
    <property type="entry name" value="ZF_TFIIB"/>
    <property type="match status" value="1"/>
</dbReference>
<dbReference type="InterPro" id="IPR013137">
    <property type="entry name" value="Znf_TFIIB"/>
</dbReference>
<keyword evidence="3" id="KW-0677">Repeat</keyword>
<gene>
    <name evidence="12" type="ORF">FMOSSE_LOCUS10886</name>
</gene>
<dbReference type="SMART" id="SM00385">
    <property type="entry name" value="CYCLIN"/>
    <property type="match status" value="2"/>
</dbReference>
<reference evidence="12" key="1">
    <citation type="submission" date="2021-06" db="EMBL/GenBank/DDBJ databases">
        <authorList>
            <person name="Kallberg Y."/>
            <person name="Tangrot J."/>
            <person name="Rosling A."/>
        </authorList>
    </citation>
    <scope>NUCLEOTIDE SEQUENCE</scope>
    <source>
        <strain evidence="12">87-6 pot B 2015</strain>
    </source>
</reference>
<dbReference type="GO" id="GO:0005634">
    <property type="term" value="C:nucleus"/>
    <property type="evidence" value="ECO:0007669"/>
    <property type="project" value="TreeGrafter"/>
</dbReference>
<dbReference type="InterPro" id="IPR036915">
    <property type="entry name" value="Cyclin-like_sf"/>
</dbReference>
<proteinExistence type="inferred from homology"/>
<dbReference type="Pfam" id="PF00382">
    <property type="entry name" value="TFIIB"/>
    <property type="match status" value="2"/>
</dbReference>
<name>A0A9N9DHX1_FUNMO</name>